<sequence>MSRVPMTNPSLLAREFAETGRLSSLSYIDMHTHMGPFYGTYLPQADLEAMIAAMDRENIEWVISAPHSALFDPIGRNSEIRAAMAKYPDRIKGYFVVNPHYIESLEEELAEYDTVEGYVGFKVLPDYHKYPLTGEKFRKMYQFANERGLLLLSHTWGHSSYNPPQMIGELARQYPNIKFLMGHSAPGETDVAIELAKALPNVYLELCDTGRLNGMIGKMVREAGSEKVLFGTDFPLVRPELYAGKRAVLRHRRRRHRQHHPEQRRAARVRHQGREQKHHRIGKGA</sequence>
<proteinExistence type="predicted"/>
<dbReference type="GO" id="GO:0016787">
    <property type="term" value="F:hydrolase activity"/>
    <property type="evidence" value="ECO:0007669"/>
    <property type="project" value="InterPro"/>
</dbReference>
<dbReference type="InterPro" id="IPR006680">
    <property type="entry name" value="Amidohydro-rel"/>
</dbReference>
<dbReference type="Pfam" id="PF04909">
    <property type="entry name" value="Amidohydro_2"/>
    <property type="match status" value="1"/>
</dbReference>
<dbReference type="InterPro" id="IPR032465">
    <property type="entry name" value="ACMSD"/>
</dbReference>
<dbReference type="Proteomes" id="UP001153387">
    <property type="component" value="Unassembled WGS sequence"/>
</dbReference>
<dbReference type="PANTHER" id="PTHR21240:SF19">
    <property type="entry name" value="CATALYTIC_ HYDROLASE"/>
    <property type="match status" value="1"/>
</dbReference>
<dbReference type="CDD" id="cd01292">
    <property type="entry name" value="metallo-dependent_hydrolases"/>
    <property type="match status" value="1"/>
</dbReference>
<organism evidence="4 5">
    <name type="scientific">Cohnella ginsengisoli</name>
    <dbReference type="NCBI Taxonomy" id="425004"/>
    <lineage>
        <taxon>Bacteria</taxon>
        <taxon>Bacillati</taxon>
        <taxon>Bacillota</taxon>
        <taxon>Bacilli</taxon>
        <taxon>Bacillales</taxon>
        <taxon>Paenibacillaceae</taxon>
        <taxon>Cohnella</taxon>
    </lineage>
</organism>
<evidence type="ECO:0000313" key="5">
    <source>
        <dbReference type="Proteomes" id="UP001153387"/>
    </source>
</evidence>
<evidence type="ECO:0000259" key="3">
    <source>
        <dbReference type="Pfam" id="PF04909"/>
    </source>
</evidence>
<dbReference type="InterPro" id="IPR032466">
    <property type="entry name" value="Metal_Hydrolase"/>
</dbReference>
<dbReference type="RefSeq" id="WP_277563955.1">
    <property type="nucleotide sequence ID" value="NZ_JAPDHZ010000002.1"/>
</dbReference>
<evidence type="ECO:0000256" key="2">
    <source>
        <dbReference type="SAM" id="MobiDB-lite"/>
    </source>
</evidence>
<feature type="region of interest" description="Disordered" evidence="2">
    <location>
        <begin position="251"/>
        <end position="285"/>
    </location>
</feature>
<gene>
    <name evidence="4" type="ORF">OMP38_03840</name>
</gene>
<dbReference type="PANTHER" id="PTHR21240">
    <property type="entry name" value="2-AMINO-3-CARBOXYLMUCONATE-6-SEMIALDEHYDE DECARBOXYLASE"/>
    <property type="match status" value="1"/>
</dbReference>
<dbReference type="AlphaFoldDB" id="A0A9X4KI25"/>
<dbReference type="EMBL" id="JAPDHZ010000002">
    <property type="protein sequence ID" value="MDG0790080.1"/>
    <property type="molecule type" value="Genomic_DNA"/>
</dbReference>
<keyword evidence="5" id="KW-1185">Reference proteome</keyword>
<feature type="domain" description="Amidohydrolase-related" evidence="3">
    <location>
        <begin position="28"/>
        <end position="252"/>
    </location>
</feature>
<comment type="caution">
    <text evidence="4">The sequence shown here is derived from an EMBL/GenBank/DDBJ whole genome shotgun (WGS) entry which is preliminary data.</text>
</comment>
<evidence type="ECO:0000256" key="1">
    <source>
        <dbReference type="ARBA" id="ARBA00023239"/>
    </source>
</evidence>
<dbReference type="Gene3D" id="3.20.20.140">
    <property type="entry name" value="Metal-dependent hydrolases"/>
    <property type="match status" value="1"/>
</dbReference>
<keyword evidence="1" id="KW-0456">Lyase</keyword>
<dbReference type="SUPFAM" id="SSF51556">
    <property type="entry name" value="Metallo-dependent hydrolases"/>
    <property type="match status" value="1"/>
</dbReference>
<name>A0A9X4KI25_9BACL</name>
<accession>A0A9X4KI25</accession>
<reference evidence="4 5" key="1">
    <citation type="submission" date="2022-10" db="EMBL/GenBank/DDBJ databases">
        <title>Comparative genomic analysis of Cohnella hashimotonis sp. nov., isolated from the International Space Station.</title>
        <authorList>
            <person name="Simpson A."/>
            <person name="Venkateswaran K."/>
        </authorList>
    </citation>
    <scope>NUCLEOTIDE SEQUENCE [LARGE SCALE GENOMIC DNA]</scope>
    <source>
        <strain evidence="4 5">DSM 18997</strain>
    </source>
</reference>
<protein>
    <submittedName>
        <fullName evidence="4">Amidohydrolase family protein</fullName>
    </submittedName>
</protein>
<feature type="compositionally biased region" description="Basic residues" evidence="2">
    <location>
        <begin position="266"/>
        <end position="285"/>
    </location>
</feature>
<dbReference type="GO" id="GO:0016831">
    <property type="term" value="F:carboxy-lyase activity"/>
    <property type="evidence" value="ECO:0007669"/>
    <property type="project" value="InterPro"/>
</dbReference>
<evidence type="ECO:0000313" key="4">
    <source>
        <dbReference type="EMBL" id="MDG0790080.1"/>
    </source>
</evidence>